<feature type="transmembrane region" description="Helical" evidence="1">
    <location>
        <begin position="12"/>
        <end position="32"/>
    </location>
</feature>
<dbReference type="KEGG" id="bcou:IC761_33110"/>
<dbReference type="EMBL" id="CP061379">
    <property type="protein sequence ID" value="QPF91239.1"/>
    <property type="molecule type" value="Genomic_DNA"/>
</dbReference>
<dbReference type="RefSeq" id="WP_195800811.1">
    <property type="nucleotide sequence ID" value="NZ_CP061379.1"/>
</dbReference>
<feature type="transmembrane region" description="Helical" evidence="1">
    <location>
        <begin position="83"/>
        <end position="105"/>
    </location>
</feature>
<evidence type="ECO:0000313" key="2">
    <source>
        <dbReference type="EMBL" id="QPF91239.1"/>
    </source>
</evidence>
<evidence type="ECO:0000256" key="1">
    <source>
        <dbReference type="SAM" id="Phobius"/>
    </source>
</evidence>
<accession>A0A7S9D4U8</accession>
<proteinExistence type="predicted"/>
<gene>
    <name evidence="2" type="ORF">IC761_33110</name>
</gene>
<protein>
    <recommendedName>
        <fullName evidence="4">IPT/TIG domain-containing protein</fullName>
    </recommendedName>
</protein>
<keyword evidence="1" id="KW-1133">Transmembrane helix</keyword>
<evidence type="ECO:0008006" key="4">
    <source>
        <dbReference type="Google" id="ProtNLM"/>
    </source>
</evidence>
<keyword evidence="1" id="KW-0812">Transmembrane</keyword>
<organism evidence="2 3">
    <name type="scientific">Bradyrhizobium commune</name>
    <dbReference type="NCBI Taxonomy" id="83627"/>
    <lineage>
        <taxon>Bacteria</taxon>
        <taxon>Pseudomonadati</taxon>
        <taxon>Pseudomonadota</taxon>
        <taxon>Alphaproteobacteria</taxon>
        <taxon>Hyphomicrobiales</taxon>
        <taxon>Nitrobacteraceae</taxon>
        <taxon>Bradyrhizobium</taxon>
    </lineage>
</organism>
<dbReference type="Proteomes" id="UP000594621">
    <property type="component" value="Chromosome"/>
</dbReference>
<reference evidence="2 3" key="1">
    <citation type="submission" date="2020-09" db="EMBL/GenBank/DDBJ databases">
        <title>Complete genomes of bradyrhizobia occurring on native shrubby legumes in Australia.</title>
        <authorList>
            <person name="Lafay B."/>
        </authorList>
    </citation>
    <scope>NUCLEOTIDE SEQUENCE [LARGE SCALE GENOMIC DNA]</scope>
    <source>
        <strain evidence="2 3">BDV5040</strain>
    </source>
</reference>
<evidence type="ECO:0000313" key="3">
    <source>
        <dbReference type="Proteomes" id="UP000594621"/>
    </source>
</evidence>
<name>A0A7S9D4U8_9BRAD</name>
<keyword evidence="1" id="KW-0472">Membrane</keyword>
<feature type="transmembrane region" description="Helical" evidence="1">
    <location>
        <begin position="168"/>
        <end position="188"/>
    </location>
</feature>
<feature type="transmembrane region" description="Helical" evidence="1">
    <location>
        <begin position="44"/>
        <end position="71"/>
    </location>
</feature>
<sequence length="299" mass="30801">MLEAIKKFSGAILTCFGALVLVIILCAVFWLMTKLAPPGDGGSLPLLAIGGVVVLIFMLAAVAMVFSALGLSNRDLAMGLPEGSIRAVIALSLIVLFSILSIFLYQGVSRGNVVTIAEMSAAERTQFIKDHPNAVDLQSTATKGKDGAVKDGFFDVSYRSANPASDDFAKQLLVLLGTLMTAITSFYLGAGTVTSAVKTGNDAGAPAPAANGVQPDNHSIAAAGPLQITISGTNLNVITNVKITRLGSPPIVATNVMSNPGQVTCDLDVSQAAPGIWDIEMDDGGSKSVKLAGKLTLNP</sequence>
<dbReference type="AlphaFoldDB" id="A0A7S9D4U8"/>
<keyword evidence="3" id="KW-1185">Reference proteome</keyword>